<keyword evidence="3" id="KW-1185">Reference proteome</keyword>
<keyword evidence="2" id="KW-0808">Transferase</keyword>
<keyword evidence="2" id="KW-0489">Methyltransferase</keyword>
<dbReference type="GO" id="GO:0008168">
    <property type="term" value="F:methyltransferase activity"/>
    <property type="evidence" value="ECO:0007669"/>
    <property type="project" value="UniProtKB-KW"/>
</dbReference>
<dbReference type="SUPFAM" id="SSF53335">
    <property type="entry name" value="S-adenosyl-L-methionine-dependent methyltransferases"/>
    <property type="match status" value="1"/>
</dbReference>
<gene>
    <name evidence="2" type="ORF">ACFPET_11210</name>
</gene>
<feature type="domain" description="Methyltransferase type 11" evidence="1">
    <location>
        <begin position="64"/>
        <end position="150"/>
    </location>
</feature>
<evidence type="ECO:0000313" key="2">
    <source>
        <dbReference type="EMBL" id="MFC4335770.1"/>
    </source>
</evidence>
<name>A0ABV8TYX4_9ACTN</name>
<dbReference type="RefSeq" id="WP_380620958.1">
    <property type="nucleotide sequence ID" value="NZ_JBHSDK010000015.1"/>
</dbReference>
<dbReference type="InterPro" id="IPR029063">
    <property type="entry name" value="SAM-dependent_MTases_sf"/>
</dbReference>
<accession>A0ABV8TYX4</accession>
<organism evidence="2 3">
    <name type="scientific">Salininema proteolyticum</name>
    <dbReference type="NCBI Taxonomy" id="1607685"/>
    <lineage>
        <taxon>Bacteria</taxon>
        <taxon>Bacillati</taxon>
        <taxon>Actinomycetota</taxon>
        <taxon>Actinomycetes</taxon>
        <taxon>Glycomycetales</taxon>
        <taxon>Glycomycetaceae</taxon>
        <taxon>Salininema</taxon>
    </lineage>
</organism>
<dbReference type="EC" id="2.1.1.-" evidence="2"/>
<evidence type="ECO:0000313" key="3">
    <source>
        <dbReference type="Proteomes" id="UP001595823"/>
    </source>
</evidence>
<proteinExistence type="predicted"/>
<dbReference type="Pfam" id="PF08241">
    <property type="entry name" value="Methyltransf_11"/>
    <property type="match status" value="1"/>
</dbReference>
<dbReference type="PANTHER" id="PTHR43591:SF24">
    <property type="entry name" value="2-METHOXY-6-POLYPRENYL-1,4-BENZOQUINOL METHYLASE, MITOCHONDRIAL"/>
    <property type="match status" value="1"/>
</dbReference>
<comment type="caution">
    <text evidence="2">The sequence shown here is derived from an EMBL/GenBank/DDBJ whole genome shotgun (WGS) entry which is preliminary data.</text>
</comment>
<dbReference type="Gene3D" id="3.40.50.150">
    <property type="entry name" value="Vaccinia Virus protein VP39"/>
    <property type="match status" value="1"/>
</dbReference>
<sequence>MVDPRFPVNDRRRVLEQYATGDGLAARQAIYRHRVGPAVDLVGTAGDLLADHTADAPSSPAVADIGCGNGRYTESLRERFPAAEVTAVDLSPGILADLDGPKVVADAQDLPFADESLDAVLAMHMLYHVPDVDRALREFSRVLRPDGVLLASTIGTDHLEEIWELFSAAAGTEVRFADAENHPFNSANAADVLGASFPHVESVPMNGVLAVPDPEPVLAYLATARSFTAFSEAEFGEILLGVERALKDHFRVEETLRVRTSAEMYRCCL</sequence>
<dbReference type="Proteomes" id="UP001595823">
    <property type="component" value="Unassembled WGS sequence"/>
</dbReference>
<dbReference type="GO" id="GO:0032259">
    <property type="term" value="P:methylation"/>
    <property type="evidence" value="ECO:0007669"/>
    <property type="project" value="UniProtKB-KW"/>
</dbReference>
<protein>
    <submittedName>
        <fullName evidence="2">Class I SAM-dependent methyltransferase</fullName>
        <ecNumber evidence="2">2.1.1.-</ecNumber>
    </submittedName>
</protein>
<dbReference type="InterPro" id="IPR013216">
    <property type="entry name" value="Methyltransf_11"/>
</dbReference>
<dbReference type="EMBL" id="JBHSDK010000015">
    <property type="protein sequence ID" value="MFC4335770.1"/>
    <property type="molecule type" value="Genomic_DNA"/>
</dbReference>
<evidence type="ECO:0000259" key="1">
    <source>
        <dbReference type="Pfam" id="PF08241"/>
    </source>
</evidence>
<reference evidence="3" key="1">
    <citation type="journal article" date="2019" name="Int. J. Syst. Evol. Microbiol.">
        <title>The Global Catalogue of Microorganisms (GCM) 10K type strain sequencing project: providing services to taxonomists for standard genome sequencing and annotation.</title>
        <authorList>
            <consortium name="The Broad Institute Genomics Platform"/>
            <consortium name="The Broad Institute Genome Sequencing Center for Infectious Disease"/>
            <person name="Wu L."/>
            <person name="Ma J."/>
        </authorList>
    </citation>
    <scope>NUCLEOTIDE SEQUENCE [LARGE SCALE GENOMIC DNA]</scope>
    <source>
        <strain evidence="3">IBRC-M 10908</strain>
    </source>
</reference>
<dbReference type="CDD" id="cd02440">
    <property type="entry name" value="AdoMet_MTases"/>
    <property type="match status" value="1"/>
</dbReference>
<dbReference type="PANTHER" id="PTHR43591">
    <property type="entry name" value="METHYLTRANSFERASE"/>
    <property type="match status" value="1"/>
</dbReference>